<proteinExistence type="predicted"/>
<accession>A0A9D1E929</accession>
<feature type="domain" description="HTH araC/xylS-type" evidence="4">
    <location>
        <begin position="220"/>
        <end position="317"/>
    </location>
</feature>
<evidence type="ECO:0000313" key="6">
    <source>
        <dbReference type="Proteomes" id="UP000823912"/>
    </source>
</evidence>
<comment type="caution">
    <text evidence="5">The sequence shown here is derived from an EMBL/GenBank/DDBJ whole genome shotgun (WGS) entry which is preliminary data.</text>
</comment>
<dbReference type="Gene3D" id="2.60.120.10">
    <property type="entry name" value="Jelly Rolls"/>
    <property type="match status" value="1"/>
</dbReference>
<evidence type="ECO:0000256" key="1">
    <source>
        <dbReference type="ARBA" id="ARBA00023015"/>
    </source>
</evidence>
<dbReference type="SUPFAM" id="SSF46689">
    <property type="entry name" value="Homeodomain-like"/>
    <property type="match status" value="1"/>
</dbReference>
<dbReference type="AlphaFoldDB" id="A0A9D1E929"/>
<dbReference type="InterPro" id="IPR054015">
    <property type="entry name" value="ExsA-like_N"/>
</dbReference>
<dbReference type="Pfam" id="PF22200">
    <property type="entry name" value="ExsA_N"/>
    <property type="match status" value="1"/>
</dbReference>
<dbReference type="InterPro" id="IPR009057">
    <property type="entry name" value="Homeodomain-like_sf"/>
</dbReference>
<protein>
    <submittedName>
        <fullName evidence="5">Helix-turn-helix domain-containing protein</fullName>
    </submittedName>
</protein>
<dbReference type="Pfam" id="PF12833">
    <property type="entry name" value="HTH_18"/>
    <property type="match status" value="1"/>
</dbReference>
<name>A0A9D1E929_9FIRM</name>
<organism evidence="5 6">
    <name type="scientific">Candidatus Pullilachnospira gallistercoris</name>
    <dbReference type="NCBI Taxonomy" id="2840911"/>
    <lineage>
        <taxon>Bacteria</taxon>
        <taxon>Bacillati</taxon>
        <taxon>Bacillota</taxon>
        <taxon>Clostridia</taxon>
        <taxon>Lachnospirales</taxon>
        <taxon>Lachnospiraceae</taxon>
        <taxon>Lachnospiraceae incertae sedis</taxon>
        <taxon>Candidatus Pullilachnospira</taxon>
    </lineage>
</organism>
<dbReference type="Gene3D" id="1.10.10.60">
    <property type="entry name" value="Homeodomain-like"/>
    <property type="match status" value="2"/>
</dbReference>
<dbReference type="EMBL" id="DVHM01000058">
    <property type="protein sequence ID" value="HIR70378.1"/>
    <property type="molecule type" value="Genomic_DNA"/>
</dbReference>
<sequence length="318" mass="36858">MIMLETCREGDGLYSVFRFSPNDYQSFFFSEKDHEVMQKRPLHKHSFVEIMYVISGSITNYVEDQVFTYEAGQCCVMNKNIYHAEQFSGEFQVVFFSFQDDYLRDLMAEYSEKGHKNPKTGQADLSENLILNLLAGSRQPSADFDKTYLDCFPLKPPAEIHDHLSPIFNMLITEALNQKPGSGFFVKGSFCRLLCELSNPEYFSIKRVHSDLNGQEFLFAKISHIMKASHGRCTRDELSAQLHYNGEYLNRIVKKYTGQTLLAYGQSIYLDEARDLLLHTDKSISTIIEDLGFSNRTHFYRLFEKKFGQSPSDYRKSR</sequence>
<keyword evidence="3" id="KW-0804">Transcription</keyword>
<dbReference type="InterPro" id="IPR011051">
    <property type="entry name" value="RmlC_Cupin_sf"/>
</dbReference>
<keyword evidence="2" id="KW-0238">DNA-binding</keyword>
<dbReference type="PRINTS" id="PR00032">
    <property type="entry name" value="HTHARAC"/>
</dbReference>
<dbReference type="PANTHER" id="PTHR43280:SF2">
    <property type="entry name" value="HTH-TYPE TRANSCRIPTIONAL REGULATOR EXSA"/>
    <property type="match status" value="1"/>
</dbReference>
<gene>
    <name evidence="5" type="ORF">IAA55_03765</name>
</gene>
<evidence type="ECO:0000256" key="3">
    <source>
        <dbReference type="ARBA" id="ARBA00023163"/>
    </source>
</evidence>
<dbReference type="PANTHER" id="PTHR43280">
    <property type="entry name" value="ARAC-FAMILY TRANSCRIPTIONAL REGULATOR"/>
    <property type="match status" value="1"/>
</dbReference>
<dbReference type="InterPro" id="IPR014710">
    <property type="entry name" value="RmlC-like_jellyroll"/>
</dbReference>
<dbReference type="InterPro" id="IPR018060">
    <property type="entry name" value="HTH_AraC"/>
</dbReference>
<dbReference type="GO" id="GO:0043565">
    <property type="term" value="F:sequence-specific DNA binding"/>
    <property type="evidence" value="ECO:0007669"/>
    <property type="project" value="InterPro"/>
</dbReference>
<dbReference type="SMART" id="SM00342">
    <property type="entry name" value="HTH_ARAC"/>
    <property type="match status" value="1"/>
</dbReference>
<evidence type="ECO:0000259" key="4">
    <source>
        <dbReference type="PROSITE" id="PS01124"/>
    </source>
</evidence>
<dbReference type="SUPFAM" id="SSF51182">
    <property type="entry name" value="RmlC-like cupins"/>
    <property type="match status" value="1"/>
</dbReference>
<dbReference type="PROSITE" id="PS01124">
    <property type="entry name" value="HTH_ARAC_FAMILY_2"/>
    <property type="match status" value="1"/>
</dbReference>
<evidence type="ECO:0000256" key="2">
    <source>
        <dbReference type="ARBA" id="ARBA00023125"/>
    </source>
</evidence>
<reference evidence="5" key="1">
    <citation type="submission" date="2020-10" db="EMBL/GenBank/DDBJ databases">
        <authorList>
            <person name="Gilroy R."/>
        </authorList>
    </citation>
    <scope>NUCLEOTIDE SEQUENCE</scope>
    <source>
        <strain evidence="5">ChiSjej5B23-6657</strain>
    </source>
</reference>
<dbReference type="Proteomes" id="UP000823912">
    <property type="component" value="Unassembled WGS sequence"/>
</dbReference>
<evidence type="ECO:0000313" key="5">
    <source>
        <dbReference type="EMBL" id="HIR70378.1"/>
    </source>
</evidence>
<dbReference type="GO" id="GO:0003700">
    <property type="term" value="F:DNA-binding transcription factor activity"/>
    <property type="evidence" value="ECO:0007669"/>
    <property type="project" value="InterPro"/>
</dbReference>
<reference evidence="5" key="2">
    <citation type="journal article" date="2021" name="PeerJ">
        <title>Extensive microbial diversity within the chicken gut microbiome revealed by metagenomics and culture.</title>
        <authorList>
            <person name="Gilroy R."/>
            <person name="Ravi A."/>
            <person name="Getino M."/>
            <person name="Pursley I."/>
            <person name="Horton D.L."/>
            <person name="Alikhan N.F."/>
            <person name="Baker D."/>
            <person name="Gharbi K."/>
            <person name="Hall N."/>
            <person name="Watson M."/>
            <person name="Adriaenssens E.M."/>
            <person name="Foster-Nyarko E."/>
            <person name="Jarju S."/>
            <person name="Secka A."/>
            <person name="Antonio M."/>
            <person name="Oren A."/>
            <person name="Chaudhuri R.R."/>
            <person name="La Ragione R."/>
            <person name="Hildebrand F."/>
            <person name="Pallen M.J."/>
        </authorList>
    </citation>
    <scope>NUCLEOTIDE SEQUENCE</scope>
    <source>
        <strain evidence="5">ChiSjej5B23-6657</strain>
    </source>
</reference>
<dbReference type="InterPro" id="IPR020449">
    <property type="entry name" value="Tscrpt_reg_AraC-type_HTH"/>
</dbReference>
<keyword evidence="1" id="KW-0805">Transcription regulation</keyword>